<reference evidence="1" key="2">
    <citation type="submission" date="2020-09" db="EMBL/GenBank/DDBJ databases">
        <authorList>
            <person name="Sun Q."/>
            <person name="Zhou Y."/>
        </authorList>
    </citation>
    <scope>NUCLEOTIDE SEQUENCE</scope>
    <source>
        <strain evidence="1">CGMCC 4.7368</strain>
    </source>
</reference>
<evidence type="ECO:0000313" key="1">
    <source>
        <dbReference type="EMBL" id="GGO81275.1"/>
    </source>
</evidence>
<name>A0A917ZDE1_9ACTN</name>
<dbReference type="Proteomes" id="UP000646523">
    <property type="component" value="Unassembled WGS sequence"/>
</dbReference>
<sequence length="105" mass="11410">MSRYEFGEYEPLPFEGHQLLITSCCRCGLQPLIIDPETALSVLIHRATGTPVDPDGNPARRGDPFVQREALCPGCIRLCQRAIAGGKLVSWPRPLADPPPAAEST</sequence>
<comment type="caution">
    <text evidence="1">The sequence shown here is derived from an EMBL/GenBank/DDBJ whole genome shotgun (WGS) entry which is preliminary data.</text>
</comment>
<gene>
    <name evidence="1" type="ORF">GCM10012289_69870</name>
</gene>
<dbReference type="EMBL" id="BMNH01000036">
    <property type="protein sequence ID" value="GGO81275.1"/>
    <property type="molecule type" value="Genomic_DNA"/>
</dbReference>
<dbReference type="AlphaFoldDB" id="A0A917ZDE1"/>
<evidence type="ECO:0000313" key="2">
    <source>
        <dbReference type="Proteomes" id="UP000646523"/>
    </source>
</evidence>
<proteinExistence type="predicted"/>
<keyword evidence="2" id="KW-1185">Reference proteome</keyword>
<dbReference type="RefSeq" id="WP_189128505.1">
    <property type="nucleotide sequence ID" value="NZ_BMNH01000036.1"/>
</dbReference>
<accession>A0A917ZDE1</accession>
<reference evidence="1" key="1">
    <citation type="journal article" date="2014" name="Int. J. Syst. Evol. Microbiol.">
        <title>Complete genome sequence of Corynebacterium casei LMG S-19264T (=DSM 44701T), isolated from a smear-ripened cheese.</title>
        <authorList>
            <consortium name="US DOE Joint Genome Institute (JGI-PGF)"/>
            <person name="Walter F."/>
            <person name="Albersmeier A."/>
            <person name="Kalinowski J."/>
            <person name="Ruckert C."/>
        </authorList>
    </citation>
    <scope>NUCLEOTIDE SEQUENCE</scope>
    <source>
        <strain evidence="1">CGMCC 4.7368</strain>
    </source>
</reference>
<protein>
    <submittedName>
        <fullName evidence="1">Uncharacterized protein</fullName>
    </submittedName>
</protein>
<organism evidence="1 2">
    <name type="scientific">Nonomuraea cavernae</name>
    <dbReference type="NCBI Taxonomy" id="2045107"/>
    <lineage>
        <taxon>Bacteria</taxon>
        <taxon>Bacillati</taxon>
        <taxon>Actinomycetota</taxon>
        <taxon>Actinomycetes</taxon>
        <taxon>Streptosporangiales</taxon>
        <taxon>Streptosporangiaceae</taxon>
        <taxon>Nonomuraea</taxon>
    </lineage>
</organism>